<evidence type="ECO:0000313" key="1">
    <source>
        <dbReference type="EMBL" id="QVY62938.1"/>
    </source>
</evidence>
<accession>A0ABX8FG09</accession>
<evidence type="ECO:0000313" key="2">
    <source>
        <dbReference type="Proteomes" id="UP000679247"/>
    </source>
</evidence>
<reference evidence="1 2" key="1">
    <citation type="submission" date="2021-03" db="EMBL/GenBank/DDBJ databases">
        <title>The first data on the complete genome of the tetrodotoxin-producing bacterium.</title>
        <authorList>
            <person name="Melnikova D.I."/>
            <person name="Nijland R."/>
            <person name="Magarlamov T.Y."/>
        </authorList>
    </citation>
    <scope>NUCLEOTIDE SEQUENCE [LARGE SCALE GENOMIC DNA]</scope>
    <source>
        <strain evidence="1 2">1839</strain>
    </source>
</reference>
<dbReference type="InterPro" id="IPR009384">
    <property type="entry name" value="SwrD-like"/>
</dbReference>
<sequence>MIEVCAVNGCRRLIRVDNIVQVAELPEGKNSNVVIVLTTGETVFVADDYIAVKNGVMEVKED</sequence>
<dbReference type="Proteomes" id="UP000679247">
    <property type="component" value="Chromosome"/>
</dbReference>
<protein>
    <submittedName>
        <fullName evidence="1">Uncharacterized protein</fullName>
    </submittedName>
</protein>
<proteinExistence type="predicted"/>
<keyword evidence="2" id="KW-1185">Reference proteome</keyword>
<dbReference type="EMBL" id="CP071709">
    <property type="protein sequence ID" value="QVY62938.1"/>
    <property type="molecule type" value="Genomic_DNA"/>
</dbReference>
<dbReference type="RefSeq" id="WP_214478302.1">
    <property type="nucleotide sequence ID" value="NZ_CP071709.1"/>
</dbReference>
<name>A0ABX8FG09_9BACI</name>
<dbReference type="Pfam" id="PF06289">
    <property type="entry name" value="FlbD"/>
    <property type="match status" value="1"/>
</dbReference>
<organism evidence="1 2">
    <name type="scientific">Cytobacillus gottheilii</name>
    <dbReference type="NCBI Taxonomy" id="859144"/>
    <lineage>
        <taxon>Bacteria</taxon>
        <taxon>Bacillati</taxon>
        <taxon>Bacillota</taxon>
        <taxon>Bacilli</taxon>
        <taxon>Bacillales</taxon>
        <taxon>Bacillaceae</taxon>
        <taxon>Cytobacillus</taxon>
    </lineage>
</organism>
<gene>
    <name evidence="1" type="ORF">J1899_07810</name>
</gene>